<evidence type="ECO:0000313" key="2">
    <source>
        <dbReference type="EMBL" id="MBD7945879.1"/>
    </source>
</evidence>
<accession>A0ABR8RDJ8</accession>
<organism evidence="2 3">
    <name type="scientific">Psychrobacillus faecigallinarum</name>
    <dbReference type="NCBI Taxonomy" id="2762235"/>
    <lineage>
        <taxon>Bacteria</taxon>
        <taxon>Bacillati</taxon>
        <taxon>Bacillota</taxon>
        <taxon>Bacilli</taxon>
        <taxon>Bacillales</taxon>
        <taxon>Bacillaceae</taxon>
        <taxon>Psychrobacillus</taxon>
    </lineage>
</organism>
<dbReference type="Pfam" id="PF13349">
    <property type="entry name" value="DUF4097"/>
    <property type="match status" value="1"/>
</dbReference>
<dbReference type="Proteomes" id="UP000640786">
    <property type="component" value="Unassembled WGS sequence"/>
</dbReference>
<sequence length="224" mass="24979">MKKLSLTGIIILVLLVLSACFKEEGTEDYESRELDNIRSIEIDYGSTDITLESVETDFIEVMLVLKDNGPGIRLEEKEEKLMISVRSDITRLLKINKMPKLHVKIPSEYKGDIIFKGSSGKLRGENLSLSTDHLEVNGSSGGVNLDFQDFQSNLFVKATSGNIDIKLDDANPDVAWFLQSNSGNRNTSKMFVVKEKEKQETKGVLGSGKYLIELKTSSGNIRLE</sequence>
<gene>
    <name evidence="2" type="ORF">H9650_17360</name>
</gene>
<dbReference type="InterPro" id="IPR025164">
    <property type="entry name" value="Toastrack_DUF4097"/>
</dbReference>
<keyword evidence="3" id="KW-1185">Reference proteome</keyword>
<reference evidence="2 3" key="1">
    <citation type="submission" date="2020-08" db="EMBL/GenBank/DDBJ databases">
        <title>A Genomic Blueprint of the Chicken Gut Microbiome.</title>
        <authorList>
            <person name="Gilroy R."/>
            <person name="Ravi A."/>
            <person name="Getino M."/>
            <person name="Pursley I."/>
            <person name="Horton D.L."/>
            <person name="Alikhan N.-F."/>
            <person name="Baker D."/>
            <person name="Gharbi K."/>
            <person name="Hall N."/>
            <person name="Watson M."/>
            <person name="Adriaenssens E.M."/>
            <person name="Foster-Nyarko E."/>
            <person name="Jarju S."/>
            <person name="Secka A."/>
            <person name="Antonio M."/>
            <person name="Oren A."/>
            <person name="Chaudhuri R."/>
            <person name="La Ragione R.M."/>
            <person name="Hildebrand F."/>
            <person name="Pallen M.J."/>
        </authorList>
    </citation>
    <scope>NUCLEOTIDE SEQUENCE [LARGE SCALE GENOMIC DNA]</scope>
    <source>
        <strain evidence="2 3">Sa2BUA9</strain>
    </source>
</reference>
<evidence type="ECO:0000313" key="3">
    <source>
        <dbReference type="Proteomes" id="UP000640786"/>
    </source>
</evidence>
<proteinExistence type="predicted"/>
<dbReference type="PROSITE" id="PS51257">
    <property type="entry name" value="PROKAR_LIPOPROTEIN"/>
    <property type="match status" value="1"/>
</dbReference>
<evidence type="ECO:0000259" key="1">
    <source>
        <dbReference type="Pfam" id="PF13349"/>
    </source>
</evidence>
<comment type="caution">
    <text evidence="2">The sequence shown here is derived from an EMBL/GenBank/DDBJ whole genome shotgun (WGS) entry which is preliminary data.</text>
</comment>
<dbReference type="Gene3D" id="2.160.20.120">
    <property type="match status" value="1"/>
</dbReference>
<dbReference type="EMBL" id="JACSQO010000011">
    <property type="protein sequence ID" value="MBD7945879.1"/>
    <property type="molecule type" value="Genomic_DNA"/>
</dbReference>
<protein>
    <submittedName>
        <fullName evidence="2">DUF4097 family beta strand repeat protein</fullName>
    </submittedName>
</protein>
<feature type="domain" description="DUF4097" evidence="1">
    <location>
        <begin position="128"/>
        <end position="223"/>
    </location>
</feature>
<name>A0ABR8RDJ8_9BACI</name>
<dbReference type="RefSeq" id="WP_191697766.1">
    <property type="nucleotide sequence ID" value="NZ_JACSQO010000011.1"/>
</dbReference>